<feature type="domain" description="Mutator-like transposase" evidence="2">
    <location>
        <begin position="34"/>
        <end position="183"/>
    </location>
</feature>
<dbReference type="SUPFAM" id="SSF54001">
    <property type="entry name" value="Cysteine proteinases"/>
    <property type="match status" value="1"/>
</dbReference>
<evidence type="ECO:0000256" key="1">
    <source>
        <dbReference type="SAM" id="MobiDB-lite"/>
    </source>
</evidence>
<proteinExistence type="predicted"/>
<dbReference type="Pfam" id="PF20700">
    <property type="entry name" value="Mutator"/>
    <property type="match status" value="1"/>
</dbReference>
<dbReference type="InterPro" id="IPR038765">
    <property type="entry name" value="Papain-like_cys_pep_sf"/>
</dbReference>
<dbReference type="Proteomes" id="UP000479190">
    <property type="component" value="Unassembled WGS sequence"/>
</dbReference>
<protein>
    <recommendedName>
        <fullName evidence="2">Mutator-like transposase domain-containing protein</fullName>
    </recommendedName>
</protein>
<feature type="non-terminal residue" evidence="3">
    <location>
        <position position="1"/>
    </location>
</feature>
<organism evidence="3 4">
    <name type="scientific">Trichogramma brassicae</name>
    <dbReference type="NCBI Taxonomy" id="86971"/>
    <lineage>
        <taxon>Eukaryota</taxon>
        <taxon>Metazoa</taxon>
        <taxon>Ecdysozoa</taxon>
        <taxon>Arthropoda</taxon>
        <taxon>Hexapoda</taxon>
        <taxon>Insecta</taxon>
        <taxon>Pterygota</taxon>
        <taxon>Neoptera</taxon>
        <taxon>Endopterygota</taxon>
        <taxon>Hymenoptera</taxon>
        <taxon>Apocrita</taxon>
        <taxon>Proctotrupomorpha</taxon>
        <taxon>Chalcidoidea</taxon>
        <taxon>Trichogrammatidae</taxon>
        <taxon>Trichogramma</taxon>
    </lineage>
</organism>
<evidence type="ECO:0000313" key="4">
    <source>
        <dbReference type="Proteomes" id="UP000479190"/>
    </source>
</evidence>
<name>A0A6H5IK40_9HYME</name>
<dbReference type="Gene3D" id="3.90.70.10">
    <property type="entry name" value="Cysteine proteinases"/>
    <property type="match status" value="1"/>
</dbReference>
<dbReference type="AlphaFoldDB" id="A0A6H5IK40"/>
<feature type="compositionally biased region" description="Polar residues" evidence="1">
    <location>
        <begin position="8"/>
        <end position="17"/>
    </location>
</feature>
<dbReference type="OrthoDB" id="7699654at2759"/>
<evidence type="ECO:0000313" key="3">
    <source>
        <dbReference type="EMBL" id="CAB0038061.1"/>
    </source>
</evidence>
<feature type="region of interest" description="Disordered" evidence="1">
    <location>
        <begin position="1"/>
        <end position="23"/>
    </location>
</feature>
<sequence>LNILKIDSNMSRNNPRPTSKKRLRRTPTLAKFTSKKKCKNCDKGVALEEHHCKKNFEGSAKAMEAYAAGQLVSNNAVFLKCDVQVGGVGADNDSGAILAMRQAGHPHIFKHSDKNHDSKGVVSELYRLKNKHKELNPKAIAYIKKCFNYCVNQCKGDSRMMAAGLKNIPNHCFNIHDDCGDWCGYLKDPENYKHTHHIKTEYKNRFNIVEELGSIESQAARAELKLTGLISTLNLPRSTMSALVPVLKNVITDSEIVKQMSLDRHRTGELMKRVLSPAHQEQFANKVSTRPTLNQLMKETFEGEDRNLDCKSCVRSTKHSKNVSNFTKTPKYLFVSLCRYLNDGEKVVKIHDHVAIDEVINLDLWFS</sequence>
<accession>A0A6H5IK40</accession>
<keyword evidence="4" id="KW-1185">Reference proteome</keyword>
<gene>
    <name evidence="3" type="ORF">TBRA_LOCUS9855</name>
</gene>
<reference evidence="3 4" key="1">
    <citation type="submission" date="2020-02" db="EMBL/GenBank/DDBJ databases">
        <authorList>
            <person name="Ferguson B K."/>
        </authorList>
    </citation>
    <scope>NUCLEOTIDE SEQUENCE [LARGE SCALE GENOMIC DNA]</scope>
</reference>
<dbReference type="EMBL" id="CADCXV010000887">
    <property type="protein sequence ID" value="CAB0038061.1"/>
    <property type="molecule type" value="Genomic_DNA"/>
</dbReference>
<dbReference type="InterPro" id="IPR049012">
    <property type="entry name" value="Mutator_transp_dom"/>
</dbReference>
<evidence type="ECO:0000259" key="2">
    <source>
        <dbReference type="Pfam" id="PF20700"/>
    </source>
</evidence>